<dbReference type="Proteomes" id="UP000242180">
    <property type="component" value="Unassembled WGS sequence"/>
</dbReference>
<dbReference type="EMBL" id="MCGN01000007">
    <property type="protein sequence ID" value="ORY94925.1"/>
    <property type="molecule type" value="Genomic_DNA"/>
</dbReference>
<keyword evidence="1" id="KW-0472">Membrane</keyword>
<evidence type="ECO:0000313" key="2">
    <source>
        <dbReference type="EMBL" id="ORY94925.1"/>
    </source>
</evidence>
<gene>
    <name evidence="2" type="ORF">BCR43DRAFT_494830</name>
</gene>
<protein>
    <submittedName>
        <fullName evidence="2">Uncharacterized protein</fullName>
    </submittedName>
</protein>
<feature type="transmembrane region" description="Helical" evidence="1">
    <location>
        <begin position="36"/>
        <end position="54"/>
    </location>
</feature>
<evidence type="ECO:0000313" key="3">
    <source>
        <dbReference type="Proteomes" id="UP000242180"/>
    </source>
</evidence>
<dbReference type="AlphaFoldDB" id="A0A1X2H8P4"/>
<dbReference type="InParanoid" id="A0A1X2H8P4"/>
<accession>A0A1X2H8P4</accession>
<proteinExistence type="predicted"/>
<sequence length="122" mass="12988">MSIENNNAVVVKNNNVLSSKSSTEFSFLKRPSSSNFLCYIFLFTVVLVLAPLTASVTQSSSLFPAAAVGAITASSSEQFELSLNDKTHCVCRESTRVSEQYTACATVLADHATCASYQGSSS</sequence>
<keyword evidence="3" id="KW-1185">Reference proteome</keyword>
<keyword evidence="1" id="KW-0812">Transmembrane</keyword>
<name>A0A1X2H8P4_SYNRA</name>
<reference evidence="2 3" key="1">
    <citation type="submission" date="2016-07" db="EMBL/GenBank/DDBJ databases">
        <title>Pervasive Adenine N6-methylation of Active Genes in Fungi.</title>
        <authorList>
            <consortium name="DOE Joint Genome Institute"/>
            <person name="Mondo S.J."/>
            <person name="Dannebaum R.O."/>
            <person name="Kuo R.C."/>
            <person name="Labutti K."/>
            <person name="Haridas S."/>
            <person name="Kuo A."/>
            <person name="Salamov A."/>
            <person name="Ahrendt S.R."/>
            <person name="Lipzen A."/>
            <person name="Sullivan W."/>
            <person name="Andreopoulos W.B."/>
            <person name="Clum A."/>
            <person name="Lindquist E."/>
            <person name="Daum C."/>
            <person name="Ramamoorthy G.K."/>
            <person name="Gryganskyi A."/>
            <person name="Culley D."/>
            <person name="Magnuson J.K."/>
            <person name="James T.Y."/>
            <person name="O'Malley M.A."/>
            <person name="Stajich J.E."/>
            <person name="Spatafora J.W."/>
            <person name="Visel A."/>
            <person name="Grigoriev I.V."/>
        </authorList>
    </citation>
    <scope>NUCLEOTIDE SEQUENCE [LARGE SCALE GENOMIC DNA]</scope>
    <source>
        <strain evidence="2 3">NRRL 2496</strain>
    </source>
</reference>
<evidence type="ECO:0000256" key="1">
    <source>
        <dbReference type="SAM" id="Phobius"/>
    </source>
</evidence>
<organism evidence="2 3">
    <name type="scientific">Syncephalastrum racemosum</name>
    <name type="common">Filamentous fungus</name>
    <dbReference type="NCBI Taxonomy" id="13706"/>
    <lineage>
        <taxon>Eukaryota</taxon>
        <taxon>Fungi</taxon>
        <taxon>Fungi incertae sedis</taxon>
        <taxon>Mucoromycota</taxon>
        <taxon>Mucoromycotina</taxon>
        <taxon>Mucoromycetes</taxon>
        <taxon>Mucorales</taxon>
        <taxon>Syncephalastraceae</taxon>
        <taxon>Syncephalastrum</taxon>
    </lineage>
</organism>
<comment type="caution">
    <text evidence="2">The sequence shown here is derived from an EMBL/GenBank/DDBJ whole genome shotgun (WGS) entry which is preliminary data.</text>
</comment>
<keyword evidence="1" id="KW-1133">Transmembrane helix</keyword>